<dbReference type="InterPro" id="IPR032710">
    <property type="entry name" value="NTF2-like_dom_sf"/>
</dbReference>
<feature type="compositionally biased region" description="Low complexity" evidence="1">
    <location>
        <begin position="164"/>
        <end position="174"/>
    </location>
</feature>
<keyword evidence="2" id="KW-0472">Membrane</keyword>
<evidence type="ECO:0000313" key="5">
    <source>
        <dbReference type="EMBL" id="MCX5615539.1"/>
    </source>
</evidence>
<proteinExistence type="predicted"/>
<evidence type="ECO:0000313" key="6">
    <source>
        <dbReference type="Proteomes" id="UP001165633"/>
    </source>
</evidence>
<dbReference type="RefSeq" id="WP_266126545.1">
    <property type="nucleotide sequence ID" value="NZ_JANIDV010000001.1"/>
</dbReference>
<dbReference type="InterPro" id="IPR007379">
    <property type="entry name" value="Tim44-like_dom"/>
</dbReference>
<feature type="compositionally biased region" description="Polar residues" evidence="1">
    <location>
        <begin position="41"/>
        <end position="52"/>
    </location>
</feature>
<feature type="compositionally biased region" description="Low complexity" evidence="1">
    <location>
        <begin position="29"/>
        <end position="40"/>
    </location>
</feature>
<evidence type="ECO:0000256" key="3">
    <source>
        <dbReference type="SAM" id="SignalP"/>
    </source>
</evidence>
<feature type="chain" id="PRO_5047411984" evidence="3">
    <location>
        <begin position="24"/>
        <end position="330"/>
    </location>
</feature>
<feature type="signal peptide" evidence="3">
    <location>
        <begin position="1"/>
        <end position="23"/>
    </location>
</feature>
<protein>
    <submittedName>
        <fullName evidence="5">TIM44-like domain-containing protein</fullName>
    </submittedName>
</protein>
<dbReference type="SMART" id="SM00978">
    <property type="entry name" value="Tim44"/>
    <property type="match status" value="1"/>
</dbReference>
<name>A0ABT3WCL8_9PROT</name>
<dbReference type="Pfam" id="PF04280">
    <property type="entry name" value="Tim44"/>
    <property type="match status" value="1"/>
</dbReference>
<dbReference type="SUPFAM" id="SSF54427">
    <property type="entry name" value="NTF2-like"/>
    <property type="match status" value="1"/>
</dbReference>
<accession>A0ABT3WCL8</accession>
<dbReference type="PANTHER" id="PTHR41542">
    <property type="entry name" value="BLL5807 PROTEIN"/>
    <property type="match status" value="1"/>
</dbReference>
<feature type="region of interest" description="Disordered" evidence="1">
    <location>
        <begin position="29"/>
        <end position="84"/>
    </location>
</feature>
<evidence type="ECO:0000259" key="4">
    <source>
        <dbReference type="SMART" id="SM00978"/>
    </source>
</evidence>
<dbReference type="EMBL" id="JANIDV010000001">
    <property type="protein sequence ID" value="MCX5615539.1"/>
    <property type="molecule type" value="Genomic_DNA"/>
</dbReference>
<keyword evidence="6" id="KW-1185">Reference proteome</keyword>
<feature type="transmembrane region" description="Helical" evidence="2">
    <location>
        <begin position="135"/>
        <end position="157"/>
    </location>
</feature>
<comment type="caution">
    <text evidence="5">The sequence shown here is derived from an EMBL/GenBank/DDBJ whole genome shotgun (WGS) entry which is preliminary data.</text>
</comment>
<organism evidence="5 6">
    <name type="scientific">Bombella dulcis</name>
    <dbReference type="NCBI Taxonomy" id="2967339"/>
    <lineage>
        <taxon>Bacteria</taxon>
        <taxon>Pseudomonadati</taxon>
        <taxon>Pseudomonadota</taxon>
        <taxon>Alphaproteobacteria</taxon>
        <taxon>Acetobacterales</taxon>
        <taxon>Acetobacteraceae</taxon>
        <taxon>Bombella</taxon>
    </lineage>
</organism>
<reference evidence="5" key="1">
    <citation type="submission" date="2022-07" db="EMBL/GenBank/DDBJ databases">
        <title>Bombella genomes.</title>
        <authorList>
            <person name="Harer L."/>
            <person name="Styblova S."/>
            <person name="Ehrmann M."/>
        </authorList>
    </citation>
    <scope>NUCLEOTIDE SEQUENCE</scope>
    <source>
        <strain evidence="5">TMW 2.2559</strain>
    </source>
</reference>
<dbReference type="Gene3D" id="3.10.450.240">
    <property type="match status" value="1"/>
</dbReference>
<feature type="transmembrane region" description="Helical" evidence="2">
    <location>
        <begin position="100"/>
        <end position="123"/>
    </location>
</feature>
<dbReference type="Proteomes" id="UP001165633">
    <property type="component" value="Unassembled WGS sequence"/>
</dbReference>
<feature type="region of interest" description="Disordered" evidence="1">
    <location>
        <begin position="164"/>
        <end position="192"/>
    </location>
</feature>
<evidence type="ECO:0000256" key="2">
    <source>
        <dbReference type="SAM" id="Phobius"/>
    </source>
</evidence>
<dbReference type="PANTHER" id="PTHR41542:SF1">
    <property type="entry name" value="BLL5807 PROTEIN"/>
    <property type="match status" value="1"/>
</dbReference>
<keyword evidence="3" id="KW-0732">Signal</keyword>
<gene>
    <name evidence="5" type="ORF">NQF87_00880</name>
</gene>
<keyword evidence="2" id="KW-0812">Transmembrane</keyword>
<evidence type="ECO:0000256" key="1">
    <source>
        <dbReference type="SAM" id="MobiDB-lite"/>
    </source>
</evidence>
<keyword evidence="2" id="KW-1133">Transmembrane helix</keyword>
<feature type="compositionally biased region" description="Polar residues" evidence="1">
    <location>
        <begin position="63"/>
        <end position="79"/>
    </location>
</feature>
<sequence>MRIRLLPLATAAFCLPLFALAPAADARAGMGSSMGSRGSRTWSAPPQTSVAPSWTRPMDRSMTPRTPSYSAPSAGSSFGRQAAPAFGSSARPPFAMRHPFLTGLAGGFLGAGLFGMLSGHGFFSGFSGAGGGGGSFFGFIIQVLVIAFIINLIIKFWRKRSASSSTSSSTDGSSPFTAAGGASPFSGQSQQAPSQEVSLTSDDYSAFQQLLVNVQAAWSAQDMMSLQRMATPEMVSYFNNQLSELTSRGARNIVSDVQFLRGDLSEAWREGSITYATVALQYSAIDVTTDSMGHVLDGSKTERQTITELWTFLRADGRGNWILSAIQQAG</sequence>
<feature type="domain" description="Tim44-like" evidence="4">
    <location>
        <begin position="189"/>
        <end position="328"/>
    </location>
</feature>